<keyword evidence="3" id="KW-1185">Reference proteome</keyword>
<feature type="domain" description="DUF5348" evidence="1">
    <location>
        <begin position="1"/>
        <end position="36"/>
    </location>
</feature>
<proteinExistence type="predicted"/>
<organism evidence="2 3">
    <name type="scientific">Bacillus salipaludis</name>
    <dbReference type="NCBI Taxonomy" id="2547811"/>
    <lineage>
        <taxon>Bacteria</taxon>
        <taxon>Bacillati</taxon>
        <taxon>Bacillota</taxon>
        <taxon>Bacilli</taxon>
        <taxon>Bacillales</taxon>
        <taxon>Bacillaceae</taxon>
        <taxon>Bacillus</taxon>
    </lineage>
</organism>
<dbReference type="InterPro" id="IPR035255">
    <property type="entry name" value="DUF5348"/>
</dbReference>
<sequence>MHCGELFELHLGDSRKQSCSMEIGRECFIIVGRNEIKFFLNQNEIY</sequence>
<gene>
    <name evidence="2" type="ORF">ACJEBI_22440</name>
</gene>
<dbReference type="Pfam" id="PF17295">
    <property type="entry name" value="DUF5348"/>
    <property type="match status" value="1"/>
</dbReference>
<comment type="caution">
    <text evidence="2">The sequence shown here is derived from an EMBL/GenBank/DDBJ whole genome shotgun (WGS) entry which is preliminary data.</text>
</comment>
<name>A0ABW8RL25_9BACI</name>
<evidence type="ECO:0000259" key="1">
    <source>
        <dbReference type="Pfam" id="PF17295"/>
    </source>
</evidence>
<reference evidence="2 3" key="1">
    <citation type="submission" date="2024-11" db="EMBL/GenBank/DDBJ databases">
        <authorList>
            <person name="Lucas J.A."/>
        </authorList>
    </citation>
    <scope>NUCLEOTIDE SEQUENCE [LARGE SCALE GENOMIC DNA]</scope>
    <source>
        <strain evidence="2 3">Z 5.4</strain>
    </source>
</reference>
<protein>
    <submittedName>
        <fullName evidence="2">DUF5348 domain-containing protein</fullName>
    </submittedName>
</protein>
<dbReference type="EMBL" id="JBJHQH010000021">
    <property type="protein sequence ID" value="MFK9094220.1"/>
    <property type="molecule type" value="Genomic_DNA"/>
</dbReference>
<evidence type="ECO:0000313" key="2">
    <source>
        <dbReference type="EMBL" id="MFK9094220.1"/>
    </source>
</evidence>
<dbReference type="RefSeq" id="WP_406582763.1">
    <property type="nucleotide sequence ID" value="NZ_JBJHQH010000021.1"/>
</dbReference>
<evidence type="ECO:0000313" key="3">
    <source>
        <dbReference type="Proteomes" id="UP001623041"/>
    </source>
</evidence>
<accession>A0ABW8RL25</accession>
<dbReference type="Proteomes" id="UP001623041">
    <property type="component" value="Unassembled WGS sequence"/>
</dbReference>